<name>L9KLC9_TUPCH</name>
<feature type="region of interest" description="Disordered" evidence="1">
    <location>
        <begin position="130"/>
        <end position="153"/>
    </location>
</feature>
<evidence type="ECO:0000313" key="3">
    <source>
        <dbReference type="Proteomes" id="UP000011518"/>
    </source>
</evidence>
<accession>L9KLC9</accession>
<reference evidence="3" key="2">
    <citation type="journal article" date="2013" name="Nat. Commun.">
        <title>Genome of the Chinese tree shrew.</title>
        <authorList>
            <person name="Fan Y."/>
            <person name="Huang Z.Y."/>
            <person name="Cao C.C."/>
            <person name="Chen C.S."/>
            <person name="Chen Y.X."/>
            <person name="Fan D.D."/>
            <person name="He J."/>
            <person name="Hou H.L."/>
            <person name="Hu L."/>
            <person name="Hu X.T."/>
            <person name="Jiang X.T."/>
            <person name="Lai R."/>
            <person name="Lang Y.S."/>
            <person name="Liang B."/>
            <person name="Liao S.G."/>
            <person name="Mu D."/>
            <person name="Ma Y.Y."/>
            <person name="Niu Y.Y."/>
            <person name="Sun X.Q."/>
            <person name="Xia J.Q."/>
            <person name="Xiao J."/>
            <person name="Xiong Z.Q."/>
            <person name="Xu L."/>
            <person name="Yang L."/>
            <person name="Zhang Y."/>
            <person name="Zhao W."/>
            <person name="Zhao X.D."/>
            <person name="Zheng Y.T."/>
            <person name="Zhou J.M."/>
            <person name="Zhu Y.B."/>
            <person name="Zhang G.J."/>
            <person name="Wang J."/>
            <person name="Yao Y.G."/>
        </authorList>
    </citation>
    <scope>NUCLEOTIDE SEQUENCE [LARGE SCALE GENOMIC DNA]</scope>
</reference>
<feature type="compositionally biased region" description="Low complexity" evidence="1">
    <location>
        <begin position="141"/>
        <end position="153"/>
    </location>
</feature>
<organism evidence="2 3">
    <name type="scientific">Tupaia chinensis</name>
    <name type="common">Chinese tree shrew</name>
    <name type="synonym">Tupaia belangeri chinensis</name>
    <dbReference type="NCBI Taxonomy" id="246437"/>
    <lineage>
        <taxon>Eukaryota</taxon>
        <taxon>Metazoa</taxon>
        <taxon>Chordata</taxon>
        <taxon>Craniata</taxon>
        <taxon>Vertebrata</taxon>
        <taxon>Euteleostomi</taxon>
        <taxon>Mammalia</taxon>
        <taxon>Eutheria</taxon>
        <taxon>Euarchontoglires</taxon>
        <taxon>Scandentia</taxon>
        <taxon>Tupaiidae</taxon>
        <taxon>Tupaia</taxon>
    </lineage>
</organism>
<dbReference type="Proteomes" id="UP000011518">
    <property type="component" value="Unassembled WGS sequence"/>
</dbReference>
<dbReference type="InParanoid" id="L9KLC9"/>
<evidence type="ECO:0000256" key="1">
    <source>
        <dbReference type="SAM" id="MobiDB-lite"/>
    </source>
</evidence>
<dbReference type="AlphaFoldDB" id="L9KLC9"/>
<gene>
    <name evidence="2" type="ORF">TREES_T100020699</name>
</gene>
<keyword evidence="3" id="KW-1185">Reference proteome</keyword>
<reference evidence="3" key="1">
    <citation type="submission" date="2012-07" db="EMBL/GenBank/DDBJ databases">
        <title>Genome of the Chinese tree shrew, a rising model animal genetically related to primates.</title>
        <authorList>
            <person name="Zhang G."/>
            <person name="Fan Y."/>
            <person name="Yao Y."/>
            <person name="Huang Z."/>
        </authorList>
    </citation>
    <scope>NUCLEOTIDE SEQUENCE [LARGE SCALE GENOMIC DNA]</scope>
</reference>
<sequence>MVALGAWSWWRRWSRQNQGTAAHSGGALGREHHTRLRGVAGGLHMDKGRKMVHRCALHSSEPPLTSHTVRGKGGKSFDRVRPMALPYRTPFGASHCEPESLHKPSVFCLTHPGRWRAKVSHSCLEKSRVQVSSKLRRGKKATQAQGAAGCTPV</sequence>
<dbReference type="EMBL" id="KB320773">
    <property type="protein sequence ID" value="ELW63551.1"/>
    <property type="molecule type" value="Genomic_DNA"/>
</dbReference>
<proteinExistence type="predicted"/>
<protein>
    <submittedName>
        <fullName evidence="2">Uncharacterized protein</fullName>
    </submittedName>
</protein>
<evidence type="ECO:0000313" key="2">
    <source>
        <dbReference type="EMBL" id="ELW63551.1"/>
    </source>
</evidence>